<dbReference type="Gene3D" id="3.40.50.2300">
    <property type="match status" value="1"/>
</dbReference>
<dbReference type="InterPro" id="IPR011006">
    <property type="entry name" value="CheY-like_superfamily"/>
</dbReference>
<feature type="domain" description="Response regulatory" evidence="2">
    <location>
        <begin position="12"/>
        <end position="126"/>
    </location>
</feature>
<dbReference type="Proteomes" id="UP000315289">
    <property type="component" value="Unassembled WGS sequence"/>
</dbReference>
<dbReference type="SUPFAM" id="SSF52172">
    <property type="entry name" value="CheY-like"/>
    <property type="match status" value="1"/>
</dbReference>
<accession>A0A557SXJ6</accession>
<dbReference type="InterPro" id="IPR050595">
    <property type="entry name" value="Bact_response_regulator"/>
</dbReference>
<name>A0A557SXJ6_9ARCH</name>
<reference evidence="3 4" key="1">
    <citation type="journal article" date="2019" name="Front. Microbiol.">
        <title>Ammonia Oxidation by the Arctic Terrestrial Thaumarchaeote Candidatus Nitrosocosmicus arcticus Is Stimulated by Increasing Temperatures.</title>
        <authorList>
            <person name="Alves R.J.E."/>
            <person name="Kerou M."/>
            <person name="Zappe A."/>
            <person name="Bittner R."/>
            <person name="Abby S.S."/>
            <person name="Schmidt H.A."/>
            <person name="Pfeifer K."/>
            <person name="Schleper C."/>
        </authorList>
    </citation>
    <scope>NUCLEOTIDE SEQUENCE [LARGE SCALE GENOMIC DNA]</scope>
    <source>
        <strain evidence="3 4">Kfb</strain>
    </source>
</reference>
<dbReference type="OrthoDB" id="8299at2157"/>
<comment type="caution">
    <text evidence="3">The sequence shown here is derived from an EMBL/GenBank/DDBJ whole genome shotgun (WGS) entry which is preliminary data.</text>
</comment>
<evidence type="ECO:0000256" key="1">
    <source>
        <dbReference type="ARBA" id="ARBA00022553"/>
    </source>
</evidence>
<dbReference type="Pfam" id="PF00072">
    <property type="entry name" value="Response_reg"/>
    <property type="match status" value="1"/>
</dbReference>
<evidence type="ECO:0000313" key="4">
    <source>
        <dbReference type="Proteomes" id="UP000315289"/>
    </source>
</evidence>
<dbReference type="AlphaFoldDB" id="A0A557SXJ6"/>
<dbReference type="PROSITE" id="PS50110">
    <property type="entry name" value="RESPONSE_REGULATORY"/>
    <property type="match status" value="1"/>
</dbReference>
<dbReference type="PANTHER" id="PTHR44591">
    <property type="entry name" value="STRESS RESPONSE REGULATOR PROTEIN 1"/>
    <property type="match status" value="1"/>
</dbReference>
<protein>
    <submittedName>
        <fullName evidence="3">Putative two component transcriptional regulator phoB-like protein</fullName>
    </submittedName>
</protein>
<proteinExistence type="predicted"/>
<keyword evidence="4" id="KW-1185">Reference proteome</keyword>
<gene>
    <name evidence="3" type="ORF">NARC_30025</name>
</gene>
<evidence type="ECO:0000313" key="3">
    <source>
        <dbReference type="EMBL" id="TVP41311.1"/>
    </source>
</evidence>
<dbReference type="PANTHER" id="PTHR44591:SF3">
    <property type="entry name" value="RESPONSE REGULATORY DOMAIN-CONTAINING PROTEIN"/>
    <property type="match status" value="1"/>
</dbReference>
<dbReference type="GO" id="GO:0000160">
    <property type="term" value="P:phosphorelay signal transduction system"/>
    <property type="evidence" value="ECO:0007669"/>
    <property type="project" value="InterPro"/>
</dbReference>
<organism evidence="3 4">
    <name type="scientific">Candidatus Nitrosocosmicus arcticus</name>
    <dbReference type="NCBI Taxonomy" id="2035267"/>
    <lineage>
        <taxon>Archaea</taxon>
        <taxon>Nitrososphaerota</taxon>
        <taxon>Nitrososphaeria</taxon>
        <taxon>Nitrososphaerales</taxon>
        <taxon>Nitrososphaeraceae</taxon>
        <taxon>Candidatus Nitrosocosmicus</taxon>
    </lineage>
</organism>
<dbReference type="SMART" id="SM00448">
    <property type="entry name" value="REC"/>
    <property type="match status" value="1"/>
</dbReference>
<evidence type="ECO:0000259" key="2">
    <source>
        <dbReference type="PROSITE" id="PS50110"/>
    </source>
</evidence>
<sequence>MLTESTIDNKHSIVLVENDIDVANILAGHFTLAKFKVYKTTSAIECLDKLKELKNKVDAILINGTIAADRGPMLIVNIRKLTLDVKIFALAENETSKTRVLDYGADEFAVKPISPTTVVEKISMLLMKKPIESQIR</sequence>
<dbReference type="InterPro" id="IPR001789">
    <property type="entry name" value="Sig_transdc_resp-reg_receiver"/>
</dbReference>
<dbReference type="EMBL" id="VOAH01000003">
    <property type="protein sequence ID" value="TVP41311.1"/>
    <property type="molecule type" value="Genomic_DNA"/>
</dbReference>
<keyword evidence="1" id="KW-0597">Phosphoprotein</keyword>
<dbReference type="RefSeq" id="WP_144728707.1">
    <property type="nucleotide sequence ID" value="NZ_ML675579.1"/>
</dbReference>